<dbReference type="STRING" id="561184.SAMN05216376_101308"/>
<sequence>MKRHSLIPLLILALVTFLAATPPRADTDAQIEATIAQLRQKVGQIITRSGKVESELTAIRAFKWRIWKAWIQPWQANDTAIRNLTAEIEALKRMRAFNQNSRDLNNKMRALLAERTALERLRNGTVDDCDPPCSDIHQLFQQYNVRVQREKELVAELADLNRDSLRLDERIKAQKDKLADNKAARDKLLAVERDKLTAERYRYGEMLKNPEHFILPSLTPSGPPRILTKDDLTVEITLILFEVGTTNDIASPEFRDEIAALVHRLQQSSAQMRQRIGAKIDFLDDQIAALDRRLSATAGTVAPQPDGANCPARNPDLTGQVLTHRIPPGDDRDYLSCSYFTSPNGGQAAGPIKSQVRYAAGKESGVSAYFTQDGGHHLDQIHDIHGPRQSGSDCGYHSASAIAKYRLQGDDGSAMVVFCEPDGTLGKCDYFTHDGRARRCSGDCTDKCAALRTSIGWPAMQ</sequence>
<comment type="caution">
    <text evidence="3">The sequence shown here is derived from an EMBL/GenBank/DDBJ whole genome shotgun (WGS) entry which is preliminary data.</text>
</comment>
<protein>
    <submittedName>
        <fullName evidence="3">Uncharacterized protein</fullName>
    </submittedName>
</protein>
<organism evidence="3 4">
    <name type="scientific">Mameliella alba</name>
    <dbReference type="NCBI Taxonomy" id="561184"/>
    <lineage>
        <taxon>Bacteria</taxon>
        <taxon>Pseudomonadati</taxon>
        <taxon>Pseudomonadota</taxon>
        <taxon>Alphaproteobacteria</taxon>
        <taxon>Rhodobacterales</taxon>
        <taxon>Roseobacteraceae</taxon>
        <taxon>Mameliella</taxon>
    </lineage>
</organism>
<feature type="signal peptide" evidence="2">
    <location>
        <begin position="1"/>
        <end position="25"/>
    </location>
</feature>
<dbReference type="OrthoDB" id="7835086at2"/>
<keyword evidence="4" id="KW-1185">Reference proteome</keyword>
<keyword evidence="2" id="KW-0732">Signal</keyword>
<dbReference type="AlphaFoldDB" id="A0A0B3RSI1"/>
<dbReference type="Proteomes" id="UP000030960">
    <property type="component" value="Unassembled WGS sequence"/>
</dbReference>
<proteinExistence type="predicted"/>
<accession>A0A0B3RSI1</accession>
<evidence type="ECO:0000313" key="3">
    <source>
        <dbReference type="EMBL" id="KHQ53940.1"/>
    </source>
</evidence>
<reference evidence="3 4" key="1">
    <citation type="submission" date="2014-10" db="EMBL/GenBank/DDBJ databases">
        <title>Genome sequence of Ponticoccus sp. strain UMTAT08 isolated from clonal culture of toxic dinoflagellate Alexandrium tamiyavanichii.</title>
        <authorList>
            <person name="Gan H.Y."/>
            <person name="Muhd D.-D."/>
            <person name="Mohd Noor M.E."/>
            <person name="Yeong Y.S."/>
            <person name="Usup G."/>
        </authorList>
    </citation>
    <scope>NUCLEOTIDE SEQUENCE [LARGE SCALE GENOMIC DNA]</scope>
    <source>
        <strain evidence="3 4">UMTAT08</strain>
    </source>
</reference>
<name>A0A0B3RSI1_9RHOB</name>
<feature type="chain" id="PRO_5002097954" evidence="2">
    <location>
        <begin position="26"/>
        <end position="461"/>
    </location>
</feature>
<gene>
    <name evidence="3" type="ORF">OA50_01528</name>
</gene>
<keyword evidence="1" id="KW-0175">Coiled coil</keyword>
<evidence type="ECO:0000313" key="4">
    <source>
        <dbReference type="Proteomes" id="UP000030960"/>
    </source>
</evidence>
<dbReference type="EMBL" id="JSUQ01000005">
    <property type="protein sequence ID" value="KHQ53940.1"/>
    <property type="molecule type" value="Genomic_DNA"/>
</dbReference>
<evidence type="ECO:0000256" key="1">
    <source>
        <dbReference type="SAM" id="Coils"/>
    </source>
</evidence>
<feature type="coiled-coil region" evidence="1">
    <location>
        <begin position="81"/>
        <end position="121"/>
    </location>
</feature>
<evidence type="ECO:0000256" key="2">
    <source>
        <dbReference type="SAM" id="SignalP"/>
    </source>
</evidence>
<dbReference type="RefSeq" id="WP_043139343.1">
    <property type="nucleotide sequence ID" value="NZ_JSUQ01000005.1"/>
</dbReference>